<dbReference type="Pfam" id="PF14868">
    <property type="entry name" value="DUF4487"/>
    <property type="match status" value="1"/>
</dbReference>
<protein>
    <submittedName>
        <fullName evidence="1">Uncharacterized protein</fullName>
    </submittedName>
</protein>
<dbReference type="AlphaFoldDB" id="A0A8C5QNN6"/>
<dbReference type="Gene3D" id="1.25.10.10">
    <property type="entry name" value="Leucine-rich Repeat Variant"/>
    <property type="match status" value="1"/>
</dbReference>
<organism evidence="1 2">
    <name type="scientific">Leptobrachium leishanense</name>
    <name type="common">Leishan spiny toad</name>
    <dbReference type="NCBI Taxonomy" id="445787"/>
    <lineage>
        <taxon>Eukaryota</taxon>
        <taxon>Metazoa</taxon>
        <taxon>Chordata</taxon>
        <taxon>Craniata</taxon>
        <taxon>Vertebrata</taxon>
        <taxon>Euteleostomi</taxon>
        <taxon>Amphibia</taxon>
        <taxon>Batrachia</taxon>
        <taxon>Anura</taxon>
        <taxon>Pelobatoidea</taxon>
        <taxon>Megophryidae</taxon>
        <taxon>Leptobrachium</taxon>
    </lineage>
</organism>
<dbReference type="InterPro" id="IPR011989">
    <property type="entry name" value="ARM-like"/>
</dbReference>
<dbReference type="Proteomes" id="UP000694569">
    <property type="component" value="Unplaced"/>
</dbReference>
<dbReference type="SUPFAM" id="SSF48371">
    <property type="entry name" value="ARM repeat"/>
    <property type="match status" value="1"/>
</dbReference>
<dbReference type="InterPro" id="IPR016024">
    <property type="entry name" value="ARM-type_fold"/>
</dbReference>
<keyword evidence="2" id="KW-1185">Reference proteome</keyword>
<dbReference type="PANTHER" id="PTHR16071:SF2">
    <property type="entry name" value="FIGNL1-INTERACTING REGULATOR OF RECOMBINATION AND MITOSIS"/>
    <property type="match status" value="1"/>
</dbReference>
<dbReference type="Ensembl" id="ENSLLET00000041876.1">
    <property type="protein sequence ID" value="ENSLLEP00000040245.1"/>
    <property type="gene ID" value="ENSLLEG00000025476.1"/>
</dbReference>
<name>A0A8C5QNN6_9ANUR</name>
<sequence length="908" mass="102717">MDSGMPLADRLQEICRWSPDECRRELPVVLPQLISFYQHSDTWTENIRVLNIFTEMFLPHVSLNELERSVFPQILPKAQKLFDGLIYEISRQASSLSSQNVQLKTSLRNNLQTMIQCLKALAACVHHICSQDKLVSLENIQSLPKSLLYVLRAAFAHCKESDSVYCGRLNLVSDLLQAIFKEAVILQKQLMELLDRTDLSSKVSEMETADLVSVLHSVLDICKVVSTMDHALHANTWKFIIKQSLKYRALIQSQLRHSDIINGLCDDITLSFQSCLQLAEHMKSVETPEMTDQKLFQKTVKLCRFFANSLVHYTKDFMPFMSPSCNRLQDLYLQIHSQFHPSLSAKCISDAHKNEISSVFLVAFDPLILQLLPFSPFAESVLNERLDLSPDYTFPKCMLIINIMDKLPSLSEDVILMWCSGNGSEKESKRMSIFRALFQNFTLCYPELAMPLVMQEGLAKGQNGTNVTFYEYVCVRLCVFITTLPPSCFAELERGLLDAVLGFSMLTSLLAMDAWCFMARYGTAELCTHHVKVIACLVKNFPGECHQLSHVTVLLKRLLFLMAADHQVDFVKMFPPQEIENLTIWQHLSLTALQNPLRVQVKNDLFMAAICQYRSWVSAGSTLGDLRQLNNSLSALVTVCNSSDPLDKEQQSLVSEVIGELWPLLNINQILSEPIVQQTFCLIISVSVFTIQTLEAALLMQIVSFLSSLSKESPQSHVQLAMLEFLSALGKIFVPHEVQPAVFSKIASLFSLLLSDKSWIVKHHALEAFTRFAEETNHEDVVRQSLNTEELKNLVVSFLNKIVTTEEPETAKFERLKNEKHMLDAFFAERTARRVEASSVEPSAKRARLSETIAEQFSAHANSVEKALANMRSLLQDSPAPEWLPEKLQNIQAILAALQESCPPKNLT</sequence>
<evidence type="ECO:0000313" key="2">
    <source>
        <dbReference type="Proteomes" id="UP000694569"/>
    </source>
</evidence>
<reference evidence="1" key="1">
    <citation type="submission" date="2025-08" db="UniProtKB">
        <authorList>
            <consortium name="Ensembl"/>
        </authorList>
    </citation>
    <scope>IDENTIFICATION</scope>
</reference>
<proteinExistence type="predicted"/>
<dbReference type="OrthoDB" id="6088000at2759"/>
<accession>A0A8C5QNN6</accession>
<reference evidence="1" key="2">
    <citation type="submission" date="2025-09" db="UniProtKB">
        <authorList>
            <consortium name="Ensembl"/>
        </authorList>
    </citation>
    <scope>IDENTIFICATION</scope>
</reference>
<dbReference type="PANTHER" id="PTHR16071">
    <property type="entry name" value="CHROMOSOME 1 OPEN READING FRAME 112"/>
    <property type="match status" value="1"/>
</dbReference>
<dbReference type="GeneTree" id="ENSGT00390000004791"/>
<evidence type="ECO:0000313" key="1">
    <source>
        <dbReference type="Ensembl" id="ENSLLEP00000040245.1"/>
    </source>
</evidence>
<dbReference type="InterPro" id="IPR027902">
    <property type="entry name" value="DUF4487"/>
</dbReference>